<sequence>MGAVYEYYRAADRDAALADPERPRVIDSPDVEPAFDAVDAGTIDPEIEFCGLVALVLGEPYSVDLIGLTYLYPPPEGAPKSLEEAEALPEGSPYLEGPGIAEFAVRVRDALADVEDERLWELAVSWSESESYERHSDVGPHDLMPVIEEFVGLARRAKEHDQQLYCYMGGW</sequence>
<evidence type="ECO:0008006" key="3">
    <source>
        <dbReference type="Google" id="ProtNLM"/>
    </source>
</evidence>
<dbReference type="RefSeq" id="WP_132636678.1">
    <property type="nucleotide sequence ID" value="NZ_SMLD01000117.1"/>
</dbReference>
<reference evidence="1 2" key="1">
    <citation type="submission" date="2019-03" db="EMBL/GenBank/DDBJ databases">
        <title>Draft genome sequences of novel Actinobacteria.</title>
        <authorList>
            <person name="Sahin N."/>
            <person name="Ay H."/>
            <person name="Saygin H."/>
        </authorList>
    </citation>
    <scope>NUCLEOTIDE SEQUENCE [LARGE SCALE GENOMIC DNA]</scope>
    <source>
        <strain evidence="1 2">6K102</strain>
    </source>
</reference>
<dbReference type="Proteomes" id="UP000295136">
    <property type="component" value="Unassembled WGS sequence"/>
</dbReference>
<protein>
    <recommendedName>
        <fullName evidence="3">DUF1877 family protein</fullName>
    </recommendedName>
</protein>
<keyword evidence="2" id="KW-1185">Reference proteome</keyword>
<comment type="caution">
    <text evidence="1">The sequence shown here is derived from an EMBL/GenBank/DDBJ whole genome shotgun (WGS) entry which is preliminary data.</text>
</comment>
<proteinExistence type="predicted"/>
<organism evidence="1 2">
    <name type="scientific">Nonomuraea mesophila</name>
    <dbReference type="NCBI Taxonomy" id="2530382"/>
    <lineage>
        <taxon>Bacteria</taxon>
        <taxon>Bacillati</taxon>
        <taxon>Actinomycetota</taxon>
        <taxon>Actinomycetes</taxon>
        <taxon>Streptosporangiales</taxon>
        <taxon>Streptosporangiaceae</taxon>
        <taxon>Nonomuraea</taxon>
    </lineage>
</organism>
<evidence type="ECO:0000313" key="1">
    <source>
        <dbReference type="EMBL" id="TDE38825.1"/>
    </source>
</evidence>
<dbReference type="EMBL" id="SMLD01000117">
    <property type="protein sequence ID" value="TDE38825.1"/>
    <property type="molecule type" value="Genomic_DNA"/>
</dbReference>
<evidence type="ECO:0000313" key="2">
    <source>
        <dbReference type="Proteomes" id="UP000295136"/>
    </source>
</evidence>
<dbReference type="AlphaFoldDB" id="A0A4R5EV80"/>
<accession>A0A4R5EV80</accession>
<gene>
    <name evidence="1" type="ORF">E1295_33255</name>
</gene>
<name>A0A4R5EV80_9ACTN</name>